<dbReference type="STRING" id="454194.PYK22_01766"/>
<gene>
    <name evidence="3" type="ORF">PYK22_01766</name>
</gene>
<feature type="region of interest" description="Disordered" evidence="1">
    <location>
        <begin position="41"/>
        <end position="64"/>
    </location>
</feature>
<proteinExistence type="predicted"/>
<dbReference type="AlphaFoldDB" id="A0A0B6WZM2"/>
<feature type="compositionally biased region" description="Basic and acidic residues" evidence="1">
    <location>
        <begin position="41"/>
        <end position="52"/>
    </location>
</feature>
<dbReference type="Proteomes" id="UP000031518">
    <property type="component" value="Unassembled WGS sequence"/>
</dbReference>
<dbReference type="EMBL" id="CBXV010000006">
    <property type="protein sequence ID" value="CDM65759.1"/>
    <property type="molecule type" value="Genomic_DNA"/>
</dbReference>
<keyword evidence="2" id="KW-0812">Transmembrane</keyword>
<evidence type="ECO:0000256" key="1">
    <source>
        <dbReference type="SAM" id="MobiDB-lite"/>
    </source>
</evidence>
<keyword evidence="2" id="KW-1133">Transmembrane helix</keyword>
<evidence type="ECO:0000313" key="3">
    <source>
        <dbReference type="EMBL" id="CDM65759.1"/>
    </source>
</evidence>
<protein>
    <submittedName>
        <fullName evidence="3">Uncharacterized protein</fullName>
    </submittedName>
</protein>
<keyword evidence="4" id="KW-1185">Reference proteome</keyword>
<feature type="transmembrane region" description="Helical" evidence="2">
    <location>
        <begin position="115"/>
        <end position="133"/>
    </location>
</feature>
<keyword evidence="2" id="KW-0472">Membrane</keyword>
<evidence type="ECO:0000256" key="2">
    <source>
        <dbReference type="SAM" id="Phobius"/>
    </source>
</evidence>
<feature type="transmembrane region" description="Helical" evidence="2">
    <location>
        <begin position="171"/>
        <end position="197"/>
    </location>
</feature>
<sequence length="230" mass="25149">MRRELLGLVFRKKNVTIPAMEKRGQYDTNPLDPEYARQTERAWGRSTEEELPHAPVAEGAEAPTRRYVEFPGDPPRYQAAPPPLATAPVNGINLSASRTRTVAGLGIAENIAVTLPYIPFFIGAALAAIELFLTPRSETRVRANAAQALSLHLAIMGGGLLFRFAHLMAEITLGGLSSALLSAGWVLFQIVAFIFLISLMVKAWNGNAIDLAPLAQVSRRIERAIEPRRL</sequence>
<reference evidence="3 4" key="1">
    <citation type="submission" date="2013-12" db="EMBL/GenBank/DDBJ databases">
        <authorList>
            <person name="Stott M."/>
        </authorList>
    </citation>
    <scope>NUCLEOTIDE SEQUENCE [LARGE SCALE GENOMIC DNA]</scope>
    <source>
        <strain evidence="3 4">K22</strain>
    </source>
</reference>
<name>A0A0B6WZM2_9BACT</name>
<reference evidence="3 4" key="2">
    <citation type="submission" date="2015-01" db="EMBL/GenBank/DDBJ databases">
        <title>Complete genome sequence of Pyrinomonas methylaliphatogenes type strain K22T.</title>
        <authorList>
            <person name="Lee K.C.Y."/>
            <person name="Power J.F."/>
            <person name="Dunfield P.F."/>
            <person name="Morgan X.C."/>
            <person name="Huttenhower C."/>
            <person name="Stott M.B."/>
        </authorList>
    </citation>
    <scope>NUCLEOTIDE SEQUENCE [LARGE SCALE GENOMIC DNA]</scope>
    <source>
        <strain evidence="3 4">K22</strain>
    </source>
</reference>
<evidence type="ECO:0000313" key="4">
    <source>
        <dbReference type="Proteomes" id="UP000031518"/>
    </source>
</evidence>
<accession>A0A0B6WZM2</accession>
<organism evidence="3 4">
    <name type="scientific">Pyrinomonas methylaliphatogenes</name>
    <dbReference type="NCBI Taxonomy" id="454194"/>
    <lineage>
        <taxon>Bacteria</taxon>
        <taxon>Pseudomonadati</taxon>
        <taxon>Acidobacteriota</taxon>
        <taxon>Blastocatellia</taxon>
        <taxon>Blastocatellales</taxon>
        <taxon>Pyrinomonadaceae</taxon>
        <taxon>Pyrinomonas</taxon>
    </lineage>
</organism>
<feature type="transmembrane region" description="Helical" evidence="2">
    <location>
        <begin position="145"/>
        <end position="165"/>
    </location>
</feature>